<evidence type="ECO:0000313" key="2">
    <source>
        <dbReference type="WBParaSite" id="PS1159_v2.g18064.t1"/>
    </source>
</evidence>
<sequence length="582" mass="65735">MLSDSTGYGTSTGSSSICSSCAVIPASSKTSATNFNLQTNLHRSYSIKPTTKTFDSINLIPKECSFDYLEEEYLAKNKQINRISTDSNFSDFYSDDDLDNDNSVHFRQNNFDEGFSRESNHSRFYGADVFDENEYDQCPIEFESCLQSLFSSRRNTVPFASPVTFLDENGELLNLPDSESSLKSSAPIIRSKINSVIDQHERPSCTPFIKAEYNNFEENRRSLLQDSSEYHRGNSIRLRTMPMPLRANIITTKPFVHNIITDENNDSSKGPFVQNIKIGTPIGTITRNPENNTIVQSVVNNNEISNLSSLSQISEDKEIHNFSENEEEEEEDFYTITLPENTLPKSLKNSDEKDPPPKPPRGRYVAKPITCIDINNKVKQGPVKRLSINTASFETFFFNKNDKINIKGANKDSNIPKKSILKNGFKSKCQFSDPNEALFGPVEHIYETIDSDPSTISSDDDRSSVPESHPRPVSFASSTTTNTVISEQKPKRIMPDLRPALPARPFCWPFTLFPPDMTFCPRSLHAYHRQPLLETGQIQNYEENIINPSFPLDMEPSYKESIKFGSVAKKIARMPSILSKAM</sequence>
<dbReference type="WBParaSite" id="PS1159_v2.g18064.t1">
    <property type="protein sequence ID" value="PS1159_v2.g18064.t1"/>
    <property type="gene ID" value="PS1159_v2.g18064"/>
</dbReference>
<dbReference type="Proteomes" id="UP000887580">
    <property type="component" value="Unplaced"/>
</dbReference>
<organism evidence="1 2">
    <name type="scientific">Panagrolaimus sp. PS1159</name>
    <dbReference type="NCBI Taxonomy" id="55785"/>
    <lineage>
        <taxon>Eukaryota</taxon>
        <taxon>Metazoa</taxon>
        <taxon>Ecdysozoa</taxon>
        <taxon>Nematoda</taxon>
        <taxon>Chromadorea</taxon>
        <taxon>Rhabditida</taxon>
        <taxon>Tylenchina</taxon>
        <taxon>Panagrolaimomorpha</taxon>
        <taxon>Panagrolaimoidea</taxon>
        <taxon>Panagrolaimidae</taxon>
        <taxon>Panagrolaimus</taxon>
    </lineage>
</organism>
<protein>
    <submittedName>
        <fullName evidence="2">Uncharacterized protein</fullName>
    </submittedName>
</protein>
<name>A0AC35FIZ9_9BILA</name>
<proteinExistence type="predicted"/>
<reference evidence="2" key="1">
    <citation type="submission" date="2022-11" db="UniProtKB">
        <authorList>
            <consortium name="WormBaseParasite"/>
        </authorList>
    </citation>
    <scope>IDENTIFICATION</scope>
</reference>
<evidence type="ECO:0000313" key="1">
    <source>
        <dbReference type="Proteomes" id="UP000887580"/>
    </source>
</evidence>
<accession>A0AC35FIZ9</accession>